<feature type="binding site" description="axial binding residue" evidence="8">
    <location>
        <position position="412"/>
    </location>
    <ligand>
        <name>heme</name>
        <dbReference type="ChEBI" id="CHEBI:30413"/>
    </ligand>
    <ligandPart>
        <name>Fe</name>
        <dbReference type="ChEBI" id="CHEBI:18248"/>
    </ligandPart>
</feature>
<dbReference type="PANTHER" id="PTHR24305">
    <property type="entry name" value="CYTOCHROME P450"/>
    <property type="match status" value="1"/>
</dbReference>
<name>A0A9P9WWZ9_9PEZI</name>
<dbReference type="SUPFAM" id="SSF48264">
    <property type="entry name" value="Cytochrome P450"/>
    <property type="match status" value="1"/>
</dbReference>
<dbReference type="PRINTS" id="PR00465">
    <property type="entry name" value="EP450IV"/>
</dbReference>
<evidence type="ECO:0000256" key="2">
    <source>
        <dbReference type="ARBA" id="ARBA00010617"/>
    </source>
</evidence>
<evidence type="ECO:0000256" key="10">
    <source>
        <dbReference type="SAM" id="Phobius"/>
    </source>
</evidence>
<comment type="cofactor">
    <cofactor evidence="1 8">
        <name>heme</name>
        <dbReference type="ChEBI" id="CHEBI:30413"/>
    </cofactor>
</comment>
<dbReference type="GO" id="GO:0005506">
    <property type="term" value="F:iron ion binding"/>
    <property type="evidence" value="ECO:0007669"/>
    <property type="project" value="InterPro"/>
</dbReference>
<keyword evidence="7 9" id="KW-0503">Monooxygenase</keyword>
<organism evidence="11 12">
    <name type="scientific">Neoarthrinium moseri</name>
    <dbReference type="NCBI Taxonomy" id="1658444"/>
    <lineage>
        <taxon>Eukaryota</taxon>
        <taxon>Fungi</taxon>
        <taxon>Dikarya</taxon>
        <taxon>Ascomycota</taxon>
        <taxon>Pezizomycotina</taxon>
        <taxon>Sordariomycetes</taxon>
        <taxon>Xylariomycetidae</taxon>
        <taxon>Amphisphaeriales</taxon>
        <taxon>Apiosporaceae</taxon>
        <taxon>Neoarthrinium</taxon>
    </lineage>
</organism>
<accession>A0A9P9WWZ9</accession>
<dbReference type="PROSITE" id="PS00086">
    <property type="entry name" value="CYTOCHROME_P450"/>
    <property type="match status" value="1"/>
</dbReference>
<dbReference type="Pfam" id="PF00067">
    <property type="entry name" value="p450"/>
    <property type="match status" value="1"/>
</dbReference>
<evidence type="ECO:0000256" key="7">
    <source>
        <dbReference type="ARBA" id="ARBA00023033"/>
    </source>
</evidence>
<evidence type="ECO:0000256" key="8">
    <source>
        <dbReference type="PIRSR" id="PIRSR602403-1"/>
    </source>
</evidence>
<keyword evidence="5 9" id="KW-0560">Oxidoreductase</keyword>
<dbReference type="GO" id="GO:0020037">
    <property type="term" value="F:heme binding"/>
    <property type="evidence" value="ECO:0007669"/>
    <property type="project" value="InterPro"/>
</dbReference>
<evidence type="ECO:0000313" key="12">
    <source>
        <dbReference type="Proteomes" id="UP000829685"/>
    </source>
</evidence>
<proteinExistence type="inferred from homology"/>
<dbReference type="EMBL" id="JAFIMR010000002">
    <property type="protein sequence ID" value="KAI1880828.1"/>
    <property type="molecule type" value="Genomic_DNA"/>
</dbReference>
<dbReference type="Proteomes" id="UP000829685">
    <property type="component" value="Unassembled WGS sequence"/>
</dbReference>
<sequence length="471" mass="52611">MTTGFVISGYFLPIVGTLLIAYLLGTIVYRLCLHPLAGVPGPILAALTYWYEFYYDAIQPAQYVFKIQKLHKEFEPVVRTTPAEVSIADLDFIDTIYSPGPSQKRDKDIEKVKALVLDSSIGGAVGHDLHRRRRRALSSFYSPRQVLRVAPDGEVLNLSDLYFGFANDFGFDQNLMAGLPGAHTRRENFNGVLRAVKLNSQFTWVRDLLRYLARSLPLTLSSYITPQTDTVGRVGQENINSIVHELHNDHKLPQSERSPRRLEDEAVLLLVAGTQSTQVALSLVHYHLMANSTIMANLRAELESQPSSTLAQLLQLPYLNDVVQETHRLAFGVTGRNARVSPDQPTTYVDKSTARTFTFPPGTSMSTSTLLVHANEEIFPDPFAFDPGRWLGPAGAARKNYQMGFSKGPRMCIGMHLVNAEMVIAIAAMARWNLELFATSYEDVTFLHDYHIITPRLDSKGVRACVKSRAQ</sequence>
<dbReference type="AlphaFoldDB" id="A0A9P9WWZ9"/>
<dbReference type="InterPro" id="IPR001128">
    <property type="entry name" value="Cyt_P450"/>
</dbReference>
<keyword evidence="4 8" id="KW-0479">Metal-binding</keyword>
<evidence type="ECO:0000256" key="4">
    <source>
        <dbReference type="ARBA" id="ARBA00022723"/>
    </source>
</evidence>
<protein>
    <recommendedName>
        <fullName evidence="13">Cytochrome P450</fullName>
    </recommendedName>
</protein>
<evidence type="ECO:0008006" key="13">
    <source>
        <dbReference type="Google" id="ProtNLM"/>
    </source>
</evidence>
<feature type="transmembrane region" description="Helical" evidence="10">
    <location>
        <begin position="6"/>
        <end position="24"/>
    </location>
</feature>
<keyword evidence="10" id="KW-0812">Transmembrane</keyword>
<keyword evidence="6 8" id="KW-0408">Iron</keyword>
<keyword evidence="10" id="KW-0472">Membrane</keyword>
<comment type="caution">
    <text evidence="11">The sequence shown here is derived from an EMBL/GenBank/DDBJ whole genome shotgun (WGS) entry which is preliminary data.</text>
</comment>
<dbReference type="GO" id="GO:0004497">
    <property type="term" value="F:monooxygenase activity"/>
    <property type="evidence" value="ECO:0007669"/>
    <property type="project" value="UniProtKB-KW"/>
</dbReference>
<evidence type="ECO:0000256" key="9">
    <source>
        <dbReference type="RuleBase" id="RU000461"/>
    </source>
</evidence>
<evidence type="ECO:0000313" key="11">
    <source>
        <dbReference type="EMBL" id="KAI1880828.1"/>
    </source>
</evidence>
<evidence type="ECO:0000256" key="3">
    <source>
        <dbReference type="ARBA" id="ARBA00022617"/>
    </source>
</evidence>
<gene>
    <name evidence="11" type="ORF">JX265_001068</name>
</gene>
<dbReference type="InterPro" id="IPR050121">
    <property type="entry name" value="Cytochrome_P450_monoxygenase"/>
</dbReference>
<dbReference type="InterPro" id="IPR002403">
    <property type="entry name" value="Cyt_P450_E_grp-IV"/>
</dbReference>
<dbReference type="Gene3D" id="1.10.630.10">
    <property type="entry name" value="Cytochrome P450"/>
    <property type="match status" value="1"/>
</dbReference>
<dbReference type="CDD" id="cd11062">
    <property type="entry name" value="CYP58-like"/>
    <property type="match status" value="1"/>
</dbReference>
<keyword evidence="3 8" id="KW-0349">Heme</keyword>
<dbReference type="PANTHER" id="PTHR24305:SF157">
    <property type="entry name" value="N-ACETYLTRYPTOPHAN 6-HYDROXYLASE IVOC-RELATED"/>
    <property type="match status" value="1"/>
</dbReference>
<dbReference type="GO" id="GO:0016705">
    <property type="term" value="F:oxidoreductase activity, acting on paired donors, with incorporation or reduction of molecular oxygen"/>
    <property type="evidence" value="ECO:0007669"/>
    <property type="project" value="InterPro"/>
</dbReference>
<keyword evidence="10" id="KW-1133">Transmembrane helix</keyword>
<keyword evidence="12" id="KW-1185">Reference proteome</keyword>
<evidence type="ECO:0000256" key="6">
    <source>
        <dbReference type="ARBA" id="ARBA00023004"/>
    </source>
</evidence>
<evidence type="ECO:0000256" key="1">
    <source>
        <dbReference type="ARBA" id="ARBA00001971"/>
    </source>
</evidence>
<reference evidence="11" key="1">
    <citation type="submission" date="2021-03" db="EMBL/GenBank/DDBJ databases">
        <title>Revisited historic fungal species revealed as producer of novel bioactive compounds through whole genome sequencing and comparative genomics.</title>
        <authorList>
            <person name="Vignolle G.A."/>
            <person name="Hochenegger N."/>
            <person name="Mach R.L."/>
            <person name="Mach-Aigner A.R."/>
            <person name="Javad Rahimi M."/>
            <person name="Salim K.A."/>
            <person name="Chan C.M."/>
            <person name="Lim L.B.L."/>
            <person name="Cai F."/>
            <person name="Druzhinina I.S."/>
            <person name="U'Ren J.M."/>
            <person name="Derntl C."/>
        </authorList>
    </citation>
    <scope>NUCLEOTIDE SEQUENCE</scope>
    <source>
        <strain evidence="11">TUCIM 5799</strain>
    </source>
</reference>
<evidence type="ECO:0000256" key="5">
    <source>
        <dbReference type="ARBA" id="ARBA00023002"/>
    </source>
</evidence>
<dbReference type="InterPro" id="IPR036396">
    <property type="entry name" value="Cyt_P450_sf"/>
</dbReference>
<comment type="similarity">
    <text evidence="2 9">Belongs to the cytochrome P450 family.</text>
</comment>
<dbReference type="InterPro" id="IPR017972">
    <property type="entry name" value="Cyt_P450_CS"/>
</dbReference>